<evidence type="ECO:0000313" key="9">
    <source>
        <dbReference type="Proteomes" id="UP000823638"/>
    </source>
</evidence>
<evidence type="ECO:0000259" key="6">
    <source>
        <dbReference type="PROSITE" id="PS50109"/>
    </source>
</evidence>
<reference evidence="8" key="1">
    <citation type="submission" date="2020-10" db="EMBL/GenBank/DDBJ databases">
        <authorList>
            <person name="Gilroy R."/>
        </authorList>
    </citation>
    <scope>NUCLEOTIDE SEQUENCE</scope>
    <source>
        <strain evidence="8">10532</strain>
    </source>
</reference>
<comment type="catalytic activity">
    <reaction evidence="1">
        <text>ATP + protein L-histidine = ADP + protein N-phospho-L-histidine.</text>
        <dbReference type="EC" id="2.7.13.3"/>
    </reaction>
</comment>
<dbReference type="InterPro" id="IPR004358">
    <property type="entry name" value="Sig_transdc_His_kin-like_C"/>
</dbReference>
<dbReference type="Gene3D" id="3.30.565.10">
    <property type="entry name" value="Histidine kinase-like ATPase, C-terminal domain"/>
    <property type="match status" value="1"/>
</dbReference>
<evidence type="ECO:0000259" key="7">
    <source>
        <dbReference type="PROSITE" id="PS50110"/>
    </source>
</evidence>
<dbReference type="InterPro" id="IPR005467">
    <property type="entry name" value="His_kinase_dom"/>
</dbReference>
<feature type="domain" description="Response regulatory" evidence="7">
    <location>
        <begin position="565"/>
        <end position="682"/>
    </location>
</feature>
<evidence type="ECO:0000256" key="4">
    <source>
        <dbReference type="ARBA" id="ARBA00023012"/>
    </source>
</evidence>
<dbReference type="Pfam" id="PF00072">
    <property type="entry name" value="Response_reg"/>
    <property type="match status" value="1"/>
</dbReference>
<dbReference type="CDD" id="cd16922">
    <property type="entry name" value="HATPase_EvgS-ArcB-TorS-like"/>
    <property type="match status" value="1"/>
</dbReference>
<dbReference type="PANTHER" id="PTHR45339:SF1">
    <property type="entry name" value="HYBRID SIGNAL TRANSDUCTION HISTIDINE KINASE J"/>
    <property type="match status" value="1"/>
</dbReference>
<name>A0A9D9HQC3_9SPIR</name>
<dbReference type="SMART" id="SM00387">
    <property type="entry name" value="HATPase_c"/>
    <property type="match status" value="1"/>
</dbReference>
<proteinExistence type="predicted"/>
<dbReference type="EMBL" id="JADIMM010000084">
    <property type="protein sequence ID" value="MBO8458022.1"/>
    <property type="molecule type" value="Genomic_DNA"/>
</dbReference>
<dbReference type="SUPFAM" id="SSF47384">
    <property type="entry name" value="Homodimeric domain of signal transducing histidine kinase"/>
    <property type="match status" value="1"/>
</dbReference>
<dbReference type="PROSITE" id="PS50110">
    <property type="entry name" value="RESPONSE_REGULATORY"/>
    <property type="match status" value="2"/>
</dbReference>
<dbReference type="AlphaFoldDB" id="A0A9D9HQC3"/>
<dbReference type="Gene3D" id="3.40.50.2300">
    <property type="match status" value="2"/>
</dbReference>
<dbReference type="InterPro" id="IPR003594">
    <property type="entry name" value="HATPase_dom"/>
</dbReference>
<gene>
    <name evidence="8" type="ORF">IAA81_07320</name>
</gene>
<dbReference type="PROSITE" id="PS50109">
    <property type="entry name" value="HIS_KIN"/>
    <property type="match status" value="1"/>
</dbReference>
<feature type="domain" description="Histidine kinase" evidence="6">
    <location>
        <begin position="137"/>
        <end position="355"/>
    </location>
</feature>
<feature type="domain" description="Response regulatory" evidence="7">
    <location>
        <begin position="372"/>
        <end position="495"/>
    </location>
</feature>
<feature type="modified residue" description="4-aspartylphosphate" evidence="5">
    <location>
        <position position="617"/>
    </location>
</feature>
<dbReference type="Pfam" id="PF00512">
    <property type="entry name" value="HisKA"/>
    <property type="match status" value="1"/>
</dbReference>
<reference evidence="8" key="2">
    <citation type="journal article" date="2021" name="PeerJ">
        <title>Extensive microbial diversity within the chicken gut microbiome revealed by metagenomics and culture.</title>
        <authorList>
            <person name="Gilroy R."/>
            <person name="Ravi A."/>
            <person name="Getino M."/>
            <person name="Pursley I."/>
            <person name="Horton D.L."/>
            <person name="Alikhan N.F."/>
            <person name="Baker D."/>
            <person name="Gharbi K."/>
            <person name="Hall N."/>
            <person name="Watson M."/>
            <person name="Adriaenssens E.M."/>
            <person name="Foster-Nyarko E."/>
            <person name="Jarju S."/>
            <person name="Secka A."/>
            <person name="Antonio M."/>
            <person name="Oren A."/>
            <person name="Chaudhuri R.R."/>
            <person name="La Ragione R."/>
            <person name="Hildebrand F."/>
            <person name="Pallen M.J."/>
        </authorList>
    </citation>
    <scope>NUCLEOTIDE SEQUENCE</scope>
    <source>
        <strain evidence="8">10532</strain>
    </source>
</reference>
<dbReference type="InterPro" id="IPR011006">
    <property type="entry name" value="CheY-like_superfamily"/>
</dbReference>
<dbReference type="PRINTS" id="PR00344">
    <property type="entry name" value="BCTRLSENSOR"/>
</dbReference>
<evidence type="ECO:0000256" key="1">
    <source>
        <dbReference type="ARBA" id="ARBA00000085"/>
    </source>
</evidence>
<organism evidence="8 9">
    <name type="scientific">Candidatus Gallitreponema excrementavium</name>
    <dbReference type="NCBI Taxonomy" id="2840840"/>
    <lineage>
        <taxon>Bacteria</taxon>
        <taxon>Pseudomonadati</taxon>
        <taxon>Spirochaetota</taxon>
        <taxon>Spirochaetia</taxon>
        <taxon>Spirochaetales</taxon>
        <taxon>Candidatus Gallitreponema</taxon>
    </lineage>
</organism>
<dbReference type="SMART" id="SM00388">
    <property type="entry name" value="HisKA"/>
    <property type="match status" value="1"/>
</dbReference>
<dbReference type="Proteomes" id="UP000823638">
    <property type="component" value="Unassembled WGS sequence"/>
</dbReference>
<dbReference type="PANTHER" id="PTHR45339">
    <property type="entry name" value="HYBRID SIGNAL TRANSDUCTION HISTIDINE KINASE J"/>
    <property type="match status" value="1"/>
</dbReference>
<evidence type="ECO:0000256" key="2">
    <source>
        <dbReference type="ARBA" id="ARBA00012438"/>
    </source>
</evidence>
<evidence type="ECO:0000256" key="5">
    <source>
        <dbReference type="PROSITE-ProRule" id="PRU00169"/>
    </source>
</evidence>
<dbReference type="SUPFAM" id="SSF55874">
    <property type="entry name" value="ATPase domain of HSP90 chaperone/DNA topoisomerase II/histidine kinase"/>
    <property type="match status" value="1"/>
</dbReference>
<dbReference type="Gene3D" id="1.10.287.130">
    <property type="match status" value="1"/>
</dbReference>
<feature type="modified residue" description="4-aspartylphosphate" evidence="5">
    <location>
        <position position="427"/>
    </location>
</feature>
<dbReference type="SMART" id="SM00448">
    <property type="entry name" value="REC"/>
    <property type="match status" value="2"/>
</dbReference>
<dbReference type="CDD" id="cd17546">
    <property type="entry name" value="REC_hyHK_CKI1_RcsC-like"/>
    <property type="match status" value="1"/>
</dbReference>
<keyword evidence="4" id="KW-0902">Two-component regulatory system</keyword>
<dbReference type="EC" id="2.7.13.3" evidence="2"/>
<dbReference type="SUPFAM" id="SSF52172">
    <property type="entry name" value="CheY-like"/>
    <property type="match status" value="2"/>
</dbReference>
<dbReference type="CDD" id="cd00082">
    <property type="entry name" value="HisKA"/>
    <property type="match status" value="1"/>
</dbReference>
<comment type="caution">
    <text evidence="8">The sequence shown here is derived from an EMBL/GenBank/DDBJ whole genome shotgun (WGS) entry which is preliminary data.</text>
</comment>
<evidence type="ECO:0000256" key="3">
    <source>
        <dbReference type="ARBA" id="ARBA00022553"/>
    </source>
</evidence>
<dbReference type="InterPro" id="IPR003661">
    <property type="entry name" value="HisK_dim/P_dom"/>
</dbReference>
<evidence type="ECO:0000313" key="8">
    <source>
        <dbReference type="EMBL" id="MBO8458022.1"/>
    </source>
</evidence>
<sequence>MKYLNEIMMNFPFGVYVFDLNLRILEYNGAGKVLLEKLSGESIREQASFIEMINNKVPKETMKSINNFISSGNDFFEIHFKKIDFKEENNIFFLVLQKQKDIIIGQLKDITKDFEKIRSSVLSIKESTSSNSRFLANMSHEIRTPIQTIVGTIDFLLDTKLDTEQIEYTNQIKYSSMSLLNLVNDFLDFSKIDSGSLELENVSFDVIQQINNTVNMMSLEAHKKGLEIFVDTEPDAPHIIKGDPWRFQQILLNLIKNAVKFTSKGHIKVLVTRHEKLPNIIVEVQDTGVGITDEYKRKLFVPFSQEDTSITRRYGGTGLGLSICKNLVELMGGDIGIKDTVPHGTTFWFSIPIAENKVIESVPFPSMDTSRRILVIDDYEPCAVNLVAKIQRIGFSNCEYETNPYKALEKMKEAAGKGNPFQIVFIDRAMPEMDGWRLAAKITEDKTINSASLFLMVLMGQVKGEAKMKHLPWFNGYLYKPIFSASLAKVLSEENNLVEDLPTVEEAPETTENTVAVKLSLEKELESIPGDEGYYKEDVESPGEKGFVTNIKHEEISHEEFNGPRVLVAEDHPVNKKLLVMMLSKLNVKNVTAVENGAEVLDKIFKENKTFDIIFMDLQMPVLNGYEASAAIREKGLKIPIIACTADSLEKDDPILKKYRLDDVLVKPFRKNELALVLEKWCK</sequence>
<dbReference type="GO" id="GO:0000155">
    <property type="term" value="F:phosphorelay sensor kinase activity"/>
    <property type="evidence" value="ECO:0007669"/>
    <property type="project" value="InterPro"/>
</dbReference>
<keyword evidence="3 5" id="KW-0597">Phosphoprotein</keyword>
<dbReference type="InterPro" id="IPR036890">
    <property type="entry name" value="HATPase_C_sf"/>
</dbReference>
<dbReference type="InterPro" id="IPR001789">
    <property type="entry name" value="Sig_transdc_resp-reg_receiver"/>
</dbReference>
<dbReference type="FunFam" id="3.30.565.10:FF:000010">
    <property type="entry name" value="Sensor histidine kinase RcsC"/>
    <property type="match status" value="1"/>
</dbReference>
<dbReference type="Pfam" id="PF02518">
    <property type="entry name" value="HATPase_c"/>
    <property type="match status" value="1"/>
</dbReference>
<accession>A0A9D9HQC3</accession>
<dbReference type="InterPro" id="IPR036097">
    <property type="entry name" value="HisK_dim/P_sf"/>
</dbReference>
<protein>
    <recommendedName>
        <fullName evidence="2">histidine kinase</fullName>
        <ecNumber evidence="2">2.7.13.3</ecNumber>
    </recommendedName>
</protein>